<protein>
    <submittedName>
        <fullName evidence="2">Uncharacterized protein</fullName>
    </submittedName>
</protein>
<proteinExistence type="predicted"/>
<dbReference type="PANTHER" id="PTHR35895">
    <property type="entry name" value="CHROMOSOME 16, WHOLE GENOME SHOTGUN SEQUENCE"/>
    <property type="match status" value="1"/>
</dbReference>
<keyword evidence="1" id="KW-0812">Transmembrane</keyword>
<accession>A0ABQ0CYM0</accession>
<name>A0ABQ0CYM0_9HYPO</name>
<dbReference type="EMBL" id="BAAFGZ010000434">
    <property type="protein sequence ID" value="GAB0138544.1"/>
    <property type="molecule type" value="Genomic_DNA"/>
</dbReference>
<dbReference type="Pfam" id="PF12505">
    <property type="entry name" value="DUF3712"/>
    <property type="match status" value="1"/>
</dbReference>
<feature type="transmembrane region" description="Helical" evidence="1">
    <location>
        <begin position="30"/>
        <end position="54"/>
    </location>
</feature>
<evidence type="ECO:0000256" key="1">
    <source>
        <dbReference type="SAM" id="Phobius"/>
    </source>
</evidence>
<evidence type="ECO:0000313" key="2">
    <source>
        <dbReference type="EMBL" id="GAB0138544.1"/>
    </source>
</evidence>
<dbReference type="Proteomes" id="UP001562357">
    <property type="component" value="Unassembled WGS sequence"/>
</dbReference>
<dbReference type="InterPro" id="IPR046368">
    <property type="entry name" value="Tag1"/>
</dbReference>
<keyword evidence="1" id="KW-1133">Transmembrane helix</keyword>
<evidence type="ECO:0000313" key="3">
    <source>
        <dbReference type="Proteomes" id="UP001562357"/>
    </source>
</evidence>
<dbReference type="InterPro" id="IPR022185">
    <property type="entry name" value="DUF3712"/>
</dbReference>
<sequence length="336" mass="37119">MSTSKPSPVVSHQSKDNHKSRALKKHLKRFWAWHLVAWICITVLVVCITIFVIVPVSAQDKVDDAHLEIQGINALECRPDSLLIQINSTITTDGAVKANLDAFEGNLTLSGVPNAAPFMSLRFPPTSADRFQAINISQVVTIRDKEAFAQYNRLFFRSESLAIDVLGRTNARPAGLAKKYPVEFRKTIELKGLNMLRGTQIKDTGISLRGGSALLNATAIITNPSYYTIEMGNVTFDIFANDHSTGTLDVNNLLLRPGINNIPITSRVNQTQVLQLVKSPQFCEKGIIPFQLRVHEVRANGEEIPWLESAMRGATQSVDINIGEILGRKDTNFCAP</sequence>
<reference evidence="3" key="1">
    <citation type="submission" date="2024-06" db="EMBL/GenBank/DDBJ databases">
        <title>Draft Genome Sequences of Epichloe bromicola Strains Isolated from Elymus ciliaris.</title>
        <authorList>
            <consortium name="Epichloe bromicola genome sequencing consortium"/>
            <person name="Miura A."/>
            <person name="Imano S."/>
            <person name="Ashida A."/>
            <person name="Sato I."/>
            <person name="Chiba S."/>
            <person name="Tanaka A."/>
            <person name="Camagna M."/>
            <person name="Takemoto D."/>
        </authorList>
    </citation>
    <scope>NUCLEOTIDE SEQUENCE [LARGE SCALE GENOMIC DNA]</scope>
    <source>
        <strain evidence="3">DP</strain>
    </source>
</reference>
<dbReference type="PANTHER" id="PTHR35895:SF1">
    <property type="entry name" value="LIPID-BINDING SERUM GLYCOPROTEIN C-TERMINAL DOMAIN-CONTAINING PROTEIN"/>
    <property type="match status" value="1"/>
</dbReference>
<keyword evidence="1" id="KW-0472">Membrane</keyword>
<organism evidence="2 3">
    <name type="scientific">Epichloe bromicola</name>
    <dbReference type="NCBI Taxonomy" id="79588"/>
    <lineage>
        <taxon>Eukaryota</taxon>
        <taxon>Fungi</taxon>
        <taxon>Dikarya</taxon>
        <taxon>Ascomycota</taxon>
        <taxon>Pezizomycotina</taxon>
        <taxon>Sordariomycetes</taxon>
        <taxon>Hypocreomycetidae</taxon>
        <taxon>Hypocreales</taxon>
        <taxon>Clavicipitaceae</taxon>
        <taxon>Epichloe</taxon>
    </lineage>
</organism>
<keyword evidence="3" id="KW-1185">Reference proteome</keyword>
<comment type="caution">
    <text evidence="2">The sequence shown here is derived from an EMBL/GenBank/DDBJ whole genome shotgun (WGS) entry which is preliminary data.</text>
</comment>
<gene>
    <name evidence="2" type="primary">g6776</name>
    <name evidence="2" type="ORF">EsDP_00006776</name>
</gene>